<protein>
    <submittedName>
        <fullName evidence="1">Uncharacterized protein</fullName>
    </submittedName>
</protein>
<proteinExistence type="predicted"/>
<feature type="non-terminal residue" evidence="1">
    <location>
        <position position="1"/>
    </location>
</feature>
<dbReference type="AlphaFoldDB" id="A0A2K3KUR7"/>
<accession>A0A2K3KUR7</accession>
<evidence type="ECO:0000313" key="2">
    <source>
        <dbReference type="Proteomes" id="UP000236291"/>
    </source>
</evidence>
<dbReference type="Proteomes" id="UP000236291">
    <property type="component" value="Unassembled WGS sequence"/>
</dbReference>
<reference evidence="1 2" key="1">
    <citation type="journal article" date="2014" name="Am. J. Bot.">
        <title>Genome assembly and annotation for red clover (Trifolium pratense; Fabaceae).</title>
        <authorList>
            <person name="Istvanek J."/>
            <person name="Jaros M."/>
            <person name="Krenek A."/>
            <person name="Repkova J."/>
        </authorList>
    </citation>
    <scope>NUCLEOTIDE SEQUENCE [LARGE SCALE GENOMIC DNA]</scope>
    <source>
        <strain evidence="2">cv. Tatra</strain>
        <tissue evidence="1">Young leaves</tissue>
    </source>
</reference>
<evidence type="ECO:0000313" key="1">
    <source>
        <dbReference type="EMBL" id="PNX70028.1"/>
    </source>
</evidence>
<dbReference type="EMBL" id="ASHM01110909">
    <property type="protein sequence ID" value="PNX70028.1"/>
    <property type="molecule type" value="Genomic_DNA"/>
</dbReference>
<name>A0A2K3KUR7_TRIPR</name>
<comment type="caution">
    <text evidence="1">The sequence shown here is derived from an EMBL/GenBank/DDBJ whole genome shotgun (WGS) entry which is preliminary data.</text>
</comment>
<reference evidence="1 2" key="2">
    <citation type="journal article" date="2017" name="Front. Plant Sci.">
        <title>Gene Classification and Mining of Molecular Markers Useful in Red Clover (Trifolium pratense) Breeding.</title>
        <authorList>
            <person name="Istvanek J."/>
            <person name="Dluhosova J."/>
            <person name="Dluhos P."/>
            <person name="Patkova L."/>
            <person name="Nedelnik J."/>
            <person name="Repkova J."/>
        </authorList>
    </citation>
    <scope>NUCLEOTIDE SEQUENCE [LARGE SCALE GENOMIC DNA]</scope>
    <source>
        <strain evidence="2">cv. Tatra</strain>
        <tissue evidence="1">Young leaves</tissue>
    </source>
</reference>
<gene>
    <name evidence="1" type="ORF">L195_g057045</name>
</gene>
<sequence>GVAGTWTASVLTVGSFA</sequence>
<organism evidence="1 2">
    <name type="scientific">Trifolium pratense</name>
    <name type="common">Red clover</name>
    <dbReference type="NCBI Taxonomy" id="57577"/>
    <lineage>
        <taxon>Eukaryota</taxon>
        <taxon>Viridiplantae</taxon>
        <taxon>Streptophyta</taxon>
        <taxon>Embryophyta</taxon>
        <taxon>Tracheophyta</taxon>
        <taxon>Spermatophyta</taxon>
        <taxon>Magnoliopsida</taxon>
        <taxon>eudicotyledons</taxon>
        <taxon>Gunneridae</taxon>
        <taxon>Pentapetalae</taxon>
        <taxon>rosids</taxon>
        <taxon>fabids</taxon>
        <taxon>Fabales</taxon>
        <taxon>Fabaceae</taxon>
        <taxon>Papilionoideae</taxon>
        <taxon>50 kb inversion clade</taxon>
        <taxon>NPAAA clade</taxon>
        <taxon>Hologalegina</taxon>
        <taxon>IRL clade</taxon>
        <taxon>Trifolieae</taxon>
        <taxon>Trifolium</taxon>
    </lineage>
</organism>